<proteinExistence type="predicted"/>
<evidence type="ECO:0000313" key="2">
    <source>
        <dbReference type="EMBL" id="MCH80408.1"/>
    </source>
</evidence>
<dbReference type="Pfam" id="PF00078">
    <property type="entry name" value="RVT_1"/>
    <property type="match status" value="1"/>
</dbReference>
<comment type="caution">
    <text evidence="2">The sequence shown here is derived from an EMBL/GenBank/DDBJ whole genome shotgun (WGS) entry which is preliminary data.</text>
</comment>
<dbReference type="PROSITE" id="PS50878">
    <property type="entry name" value="RT_POL"/>
    <property type="match status" value="1"/>
</dbReference>
<dbReference type="EMBL" id="LXQA010001023">
    <property type="protein sequence ID" value="MCH80408.1"/>
    <property type="molecule type" value="Genomic_DNA"/>
</dbReference>
<sequence>MYPRVCVCVCTATTSVLVNGIPTDEFPMERGLRQGDPLSPFLFLLAAEGLNVMMRAMVQSNIFTGYSIGSTNPTVVSHLQFADDTLLMGAKSWANVPALQTVLVLFEKVSELKVNFHKSMLAKINIGDSWLTEAASVLGCVVGNRKISWISWKNVCMAKEHGGLGVRHMRYGEEAGWLVVGGRSGSVWWREVSKIVTEGRRGNDAASCERGRKRSMLGECRNLLYDIVLQPNISDHWLWQHDTGGGYYVRGAYNLLITMDAHDADVTSNLIWHKQVPLKVSVLAWRLLHNRLPTKDNLATRNIISHESQLCVTGCGGLETAHHLFLSCPIFAPLWGLVRSWIGMSSADPVLLQDHFIRFIHSSGGLRARRSFLQLVWLCCISVIWTERTIEFSRPRQLQLTKC</sequence>
<dbReference type="InterPro" id="IPR026960">
    <property type="entry name" value="RVT-Znf"/>
</dbReference>
<dbReference type="PANTHER" id="PTHR33116:SF78">
    <property type="entry name" value="OS12G0587133 PROTEIN"/>
    <property type="match status" value="1"/>
</dbReference>
<reference evidence="2 3" key="1">
    <citation type="journal article" date="2018" name="Front. Plant Sci.">
        <title>Red Clover (Trifolium pratense) and Zigzag Clover (T. medium) - A Picture of Genomic Similarities and Differences.</title>
        <authorList>
            <person name="Dluhosova J."/>
            <person name="Istvanek J."/>
            <person name="Nedelnik J."/>
            <person name="Repkova J."/>
        </authorList>
    </citation>
    <scope>NUCLEOTIDE SEQUENCE [LARGE SCALE GENOMIC DNA]</scope>
    <source>
        <strain evidence="3">cv. 10/8</strain>
        <tissue evidence="2">Leaf</tissue>
    </source>
</reference>
<gene>
    <name evidence="2" type="ORF">A2U01_0001176</name>
</gene>
<protein>
    <submittedName>
        <fullName evidence="2">Cytochrome P450</fullName>
    </submittedName>
</protein>
<feature type="domain" description="Reverse transcriptase" evidence="1">
    <location>
        <begin position="1"/>
        <end position="142"/>
    </location>
</feature>
<dbReference type="PANTHER" id="PTHR33116">
    <property type="entry name" value="REVERSE TRANSCRIPTASE ZINC-BINDING DOMAIN-CONTAINING PROTEIN-RELATED-RELATED"/>
    <property type="match status" value="1"/>
</dbReference>
<dbReference type="Proteomes" id="UP000265520">
    <property type="component" value="Unassembled WGS sequence"/>
</dbReference>
<evidence type="ECO:0000259" key="1">
    <source>
        <dbReference type="PROSITE" id="PS50878"/>
    </source>
</evidence>
<dbReference type="AlphaFoldDB" id="A0A392M0A0"/>
<accession>A0A392M0A0</accession>
<organism evidence="2 3">
    <name type="scientific">Trifolium medium</name>
    <dbReference type="NCBI Taxonomy" id="97028"/>
    <lineage>
        <taxon>Eukaryota</taxon>
        <taxon>Viridiplantae</taxon>
        <taxon>Streptophyta</taxon>
        <taxon>Embryophyta</taxon>
        <taxon>Tracheophyta</taxon>
        <taxon>Spermatophyta</taxon>
        <taxon>Magnoliopsida</taxon>
        <taxon>eudicotyledons</taxon>
        <taxon>Gunneridae</taxon>
        <taxon>Pentapetalae</taxon>
        <taxon>rosids</taxon>
        <taxon>fabids</taxon>
        <taxon>Fabales</taxon>
        <taxon>Fabaceae</taxon>
        <taxon>Papilionoideae</taxon>
        <taxon>50 kb inversion clade</taxon>
        <taxon>NPAAA clade</taxon>
        <taxon>Hologalegina</taxon>
        <taxon>IRL clade</taxon>
        <taxon>Trifolieae</taxon>
        <taxon>Trifolium</taxon>
    </lineage>
</organism>
<name>A0A392M0A0_9FABA</name>
<evidence type="ECO:0000313" key="3">
    <source>
        <dbReference type="Proteomes" id="UP000265520"/>
    </source>
</evidence>
<dbReference type="Pfam" id="PF13966">
    <property type="entry name" value="zf-RVT"/>
    <property type="match status" value="1"/>
</dbReference>
<dbReference type="InterPro" id="IPR000477">
    <property type="entry name" value="RT_dom"/>
</dbReference>
<keyword evidence="3" id="KW-1185">Reference proteome</keyword>